<sequence length="176" mass="19271">MSELDTDQPVIESEIINFVAFTSDDQEEKFCSVVSDAIIPHVVSSASKDDIAEVSMPLVQLQDMSSVSMPQPPYSSKGDTPDQLLLSSGGENIQNQTLTCMESILPKLKESGEVGGSGDSEMYRLKNQVQTSIDKLTKTEEEKNDDKFEVKNKLASEVTDKSAEHLVSTDKIVPNL</sequence>
<dbReference type="AlphaFoldDB" id="A0A2H6MU30"/>
<protein>
    <submittedName>
        <fullName evidence="1">Uncharacterized protein</fullName>
    </submittedName>
</protein>
<reference evidence="1" key="2">
    <citation type="submission" date="2017-12" db="EMBL/GenBank/DDBJ databases">
        <title>Coralsnake Venomics: Analyses of Venom Gland Transcriptomes and Proteomes of Six Brazilian Taxa.</title>
        <authorList>
            <person name="Aird S.D."/>
            <person name="Jorge da Silva N."/>
            <person name="Qiu L."/>
            <person name="Villar-Briones A."/>
            <person name="Aparecida-Saddi V."/>
            <person name="Campos-Telles M.P."/>
            <person name="Grau M."/>
            <person name="Mikheyev A.S."/>
        </authorList>
    </citation>
    <scope>NUCLEOTIDE SEQUENCE</scope>
    <source>
        <tissue evidence="1">Venom_gland</tissue>
    </source>
</reference>
<reference evidence="1" key="1">
    <citation type="submission" date="2017-07" db="EMBL/GenBank/DDBJ databases">
        <authorList>
            <person name="Mikheyev A."/>
            <person name="Grau M."/>
        </authorList>
    </citation>
    <scope>NUCLEOTIDE SEQUENCE</scope>
    <source>
        <tissue evidence="1">Venom_gland</tissue>
    </source>
</reference>
<accession>A0A2H6MU30</accession>
<proteinExistence type="predicted"/>
<name>A0A2H6MU30_9SAUR</name>
<dbReference type="EMBL" id="IACI01008877">
    <property type="protein sequence ID" value="LAA17456.1"/>
    <property type="molecule type" value="Transcribed_RNA"/>
</dbReference>
<organism evidence="1">
    <name type="scientific">Micrurus carvalhoi</name>
    <dbReference type="NCBI Taxonomy" id="3147026"/>
    <lineage>
        <taxon>Eukaryota</taxon>
        <taxon>Metazoa</taxon>
        <taxon>Chordata</taxon>
        <taxon>Craniata</taxon>
        <taxon>Vertebrata</taxon>
        <taxon>Euteleostomi</taxon>
        <taxon>Lepidosauria</taxon>
        <taxon>Squamata</taxon>
        <taxon>Bifurcata</taxon>
        <taxon>Unidentata</taxon>
        <taxon>Episquamata</taxon>
        <taxon>Toxicofera</taxon>
        <taxon>Serpentes</taxon>
        <taxon>Colubroidea</taxon>
        <taxon>Elapidae</taxon>
        <taxon>Elapinae</taxon>
        <taxon>Micrurus</taxon>
    </lineage>
</organism>
<evidence type="ECO:0000313" key="1">
    <source>
        <dbReference type="EMBL" id="LAA17456.1"/>
    </source>
</evidence>